<dbReference type="PANTHER" id="PTHR30314:SF3">
    <property type="entry name" value="MITOCHONDRIAL DIVISION PROTEIN FSZA"/>
    <property type="match status" value="1"/>
</dbReference>
<dbReference type="GO" id="GO:0005525">
    <property type="term" value="F:GTP binding"/>
    <property type="evidence" value="ECO:0007669"/>
    <property type="project" value="UniProtKB-UniRule"/>
</dbReference>
<comment type="similarity">
    <text evidence="1 4 6">Belongs to the FtsZ family.</text>
</comment>
<dbReference type="InterPro" id="IPR020805">
    <property type="entry name" value="Cell_div_FtsZ_CS"/>
</dbReference>
<keyword evidence="4 6" id="KW-0132">Cell division</keyword>
<dbReference type="RefSeq" id="WP_096686887.1">
    <property type="nucleotide sequence ID" value="NZ_AP014564.1"/>
</dbReference>
<dbReference type="KEGG" id="ise:JBKA6_1236"/>
<dbReference type="InterPro" id="IPR036525">
    <property type="entry name" value="Tubulin/FtsZ_GTPase_sf"/>
</dbReference>
<feature type="domain" description="Tubulin/FtsZ GTPase" evidence="7">
    <location>
        <begin position="23"/>
        <end position="215"/>
    </location>
</feature>
<dbReference type="InterPro" id="IPR003008">
    <property type="entry name" value="Tubulin_FtsZ_GTPase"/>
</dbReference>
<dbReference type="GO" id="GO:0043093">
    <property type="term" value="P:FtsZ-dependent cytokinesis"/>
    <property type="evidence" value="ECO:0007669"/>
    <property type="project" value="UniProtKB-UniRule"/>
</dbReference>
<comment type="subunit">
    <text evidence="4">Homodimer. Polymerizes to form a dynamic ring structure in a strictly GTP-dependent manner. Interacts directly with several other division proteins.</text>
</comment>
<comment type="subcellular location">
    <subcellularLocation>
        <location evidence="4">Cytoplasm</location>
    </subcellularLocation>
    <text evidence="4">Assembles at midcell at the inner surface of the cytoplasmic membrane.</text>
</comment>
<dbReference type="HAMAP" id="MF_00909">
    <property type="entry name" value="FtsZ"/>
    <property type="match status" value="1"/>
</dbReference>
<dbReference type="InterPro" id="IPR024757">
    <property type="entry name" value="FtsZ_C"/>
</dbReference>
<dbReference type="Gene3D" id="3.30.1330.20">
    <property type="entry name" value="Tubulin/FtsZ, C-terminal domain"/>
    <property type="match status" value="1"/>
</dbReference>
<keyword evidence="10" id="KW-1185">Reference proteome</keyword>
<comment type="function">
    <text evidence="4 6">Essential cell division protein that forms a contractile ring structure (Z ring) at the future cell division site. The regulation of the ring assembly controls the timing and the location of cell division. One of the functions of the FtsZ ring is to recruit other cell division proteins to the septum to produce a new cell wall between the dividing cells. Binds GTP and shows GTPase activity.</text>
</comment>
<dbReference type="InterPro" id="IPR008280">
    <property type="entry name" value="Tub_FtsZ_C"/>
</dbReference>
<dbReference type="InterPro" id="IPR045061">
    <property type="entry name" value="FtsZ/CetZ"/>
</dbReference>
<evidence type="ECO:0000313" key="9">
    <source>
        <dbReference type="EMBL" id="BAV95249.1"/>
    </source>
</evidence>
<dbReference type="AlphaFoldDB" id="A0A1J1DZC6"/>
<evidence type="ECO:0000313" key="10">
    <source>
        <dbReference type="Proteomes" id="UP000243197"/>
    </source>
</evidence>
<evidence type="ECO:0000256" key="1">
    <source>
        <dbReference type="ARBA" id="ARBA00009690"/>
    </source>
</evidence>
<evidence type="ECO:0000256" key="4">
    <source>
        <dbReference type="HAMAP-Rule" id="MF_00909"/>
    </source>
</evidence>
<dbReference type="Proteomes" id="UP000243197">
    <property type="component" value="Chromosome"/>
</dbReference>
<dbReference type="PANTHER" id="PTHR30314">
    <property type="entry name" value="CELL DIVISION PROTEIN FTSZ-RELATED"/>
    <property type="match status" value="1"/>
</dbReference>
<reference evidence="9 10" key="1">
    <citation type="submission" date="2014-03" db="EMBL/GenBank/DDBJ databases">
        <title>complete genome sequence of Flavobacteriaceae bacterium JBKA-6.</title>
        <authorList>
            <person name="Takano T."/>
            <person name="Nakamura Y."/>
            <person name="Takuma S."/>
            <person name="Yasuike M."/>
            <person name="Matsuyama T."/>
            <person name="Sakai T."/>
            <person name="Fujiwara A."/>
            <person name="Kimoto K."/>
            <person name="Fukuda Y."/>
            <person name="Kondo H."/>
            <person name="Hirono I."/>
            <person name="Nakayasu C."/>
        </authorList>
    </citation>
    <scope>NUCLEOTIDE SEQUENCE [LARGE SCALE GENOMIC DNA]</scope>
    <source>
        <strain evidence="9 10">JBKA-6</strain>
    </source>
</reference>
<dbReference type="Gene3D" id="3.40.50.1440">
    <property type="entry name" value="Tubulin/FtsZ, GTPase domain"/>
    <property type="match status" value="1"/>
</dbReference>
<dbReference type="GO" id="GO:0005737">
    <property type="term" value="C:cytoplasm"/>
    <property type="evidence" value="ECO:0007669"/>
    <property type="project" value="UniProtKB-SubCell"/>
</dbReference>
<dbReference type="InterPro" id="IPR000158">
    <property type="entry name" value="Cell_div_FtsZ"/>
</dbReference>
<accession>A0A1J1DZC6</accession>
<proteinExistence type="inferred from homology"/>
<evidence type="ECO:0000259" key="7">
    <source>
        <dbReference type="SMART" id="SM00864"/>
    </source>
</evidence>
<evidence type="ECO:0000256" key="2">
    <source>
        <dbReference type="ARBA" id="ARBA00022741"/>
    </source>
</evidence>
<protein>
    <recommendedName>
        <fullName evidence="4 5">Cell division protein FtsZ</fullName>
    </recommendedName>
</protein>
<gene>
    <name evidence="4" type="primary">ftsZ</name>
    <name evidence="9" type="ORF">JBKA6_1236</name>
</gene>
<keyword evidence="3 4" id="KW-0342">GTP-binding</keyword>
<organism evidence="9 10">
    <name type="scientific">Ichthyobacterium seriolicida</name>
    <dbReference type="NCBI Taxonomy" id="242600"/>
    <lineage>
        <taxon>Bacteria</taxon>
        <taxon>Pseudomonadati</taxon>
        <taxon>Bacteroidota</taxon>
        <taxon>Flavobacteriia</taxon>
        <taxon>Flavobacteriales</taxon>
        <taxon>Ichthyobacteriaceae</taxon>
        <taxon>Ichthyobacterium</taxon>
    </lineage>
</organism>
<keyword evidence="4 6" id="KW-0131">Cell cycle</keyword>
<feature type="binding site" evidence="4">
    <location>
        <position position="150"/>
    </location>
    <ligand>
        <name>GTP</name>
        <dbReference type="ChEBI" id="CHEBI:37565"/>
    </ligand>
</feature>
<dbReference type="NCBIfam" id="TIGR00065">
    <property type="entry name" value="ftsZ"/>
    <property type="match status" value="1"/>
</dbReference>
<dbReference type="PROSITE" id="PS01134">
    <property type="entry name" value="FTSZ_1"/>
    <property type="match status" value="1"/>
</dbReference>
<dbReference type="EMBL" id="AP014564">
    <property type="protein sequence ID" value="BAV95249.1"/>
    <property type="molecule type" value="Genomic_DNA"/>
</dbReference>
<dbReference type="OrthoDB" id="9813375at2"/>
<dbReference type="PRINTS" id="PR00423">
    <property type="entry name" value="CELLDVISFTSZ"/>
</dbReference>
<sequence>MNSDEFRNNISIPFNLPKHGSSDIKVIGIGGCGGNAVNYMLKNGIDGADLIICNTDKQALNSSPVRNKIQLGVSLTEGRGSGGDPEIGRKSVEESISEIKKVLETKTKMLFLTSGMGGGTGTGASPIIAKLAREMNILTVAVITLPFKREGKLRSKIARIGLEEIRKNVDSLIIINNEKLNKVYGDLSIVEAYEKSDEVLCKGVKSVVEIVSRNLKVNVDLNDVTSVLKDSGTAVMGIGIASGENRVEEAINTALDFPLLEYKSILGAKKILLKIVWENDAPTSKEIDYISAHIQNEAGGDAYICEGVGTVEGMGENIQITIIATGFGIGLQDKHLGFDVDSTSFFHRGDDAISLSQEAHILKINKTKINHIKSFNKRMSNDEIKKLEDEPAYKRLERDNYNFFRKDTK</sequence>
<feature type="domain" description="Tubulin/FtsZ 2-layer sandwich" evidence="8">
    <location>
        <begin position="217"/>
        <end position="336"/>
    </location>
</feature>
<keyword evidence="4 6" id="KW-0717">Septation</keyword>
<feature type="binding site" evidence="4">
    <location>
        <begin position="119"/>
        <end position="121"/>
    </location>
    <ligand>
        <name>GTP</name>
        <dbReference type="ChEBI" id="CHEBI:37565"/>
    </ligand>
</feature>
<evidence type="ECO:0000259" key="8">
    <source>
        <dbReference type="SMART" id="SM00865"/>
    </source>
</evidence>
<dbReference type="GO" id="GO:0032153">
    <property type="term" value="C:cell division site"/>
    <property type="evidence" value="ECO:0007669"/>
    <property type="project" value="UniProtKB-UniRule"/>
</dbReference>
<dbReference type="Pfam" id="PF12327">
    <property type="entry name" value="FtsZ_C"/>
    <property type="match status" value="1"/>
</dbReference>
<keyword evidence="2 4" id="KW-0547">Nucleotide-binding</keyword>
<name>A0A1J1DZC6_9FLAO</name>
<evidence type="ECO:0000256" key="3">
    <source>
        <dbReference type="ARBA" id="ARBA00023134"/>
    </source>
</evidence>
<dbReference type="GO" id="GO:0000917">
    <property type="term" value="P:division septum assembly"/>
    <property type="evidence" value="ECO:0007669"/>
    <property type="project" value="UniProtKB-KW"/>
</dbReference>
<dbReference type="CDD" id="cd02201">
    <property type="entry name" value="FtsZ_type1"/>
    <property type="match status" value="1"/>
</dbReference>
<feature type="binding site" evidence="4">
    <location>
        <position position="154"/>
    </location>
    <ligand>
        <name>GTP</name>
        <dbReference type="ChEBI" id="CHEBI:37565"/>
    </ligand>
</feature>
<dbReference type="GO" id="GO:0003924">
    <property type="term" value="F:GTPase activity"/>
    <property type="evidence" value="ECO:0007669"/>
    <property type="project" value="UniProtKB-UniRule"/>
</dbReference>
<comment type="caution">
    <text evidence="4">Lacks conserved residue(s) required for the propagation of feature annotation.</text>
</comment>
<feature type="binding site" evidence="4">
    <location>
        <position position="197"/>
    </location>
    <ligand>
        <name>GTP</name>
        <dbReference type="ChEBI" id="CHEBI:37565"/>
    </ligand>
</feature>
<dbReference type="InterPro" id="IPR037103">
    <property type="entry name" value="Tubulin/FtsZ-like_C"/>
</dbReference>
<evidence type="ECO:0000256" key="6">
    <source>
        <dbReference type="RuleBase" id="RU000631"/>
    </source>
</evidence>
<dbReference type="SUPFAM" id="SSF52490">
    <property type="entry name" value="Tubulin nucleotide-binding domain-like"/>
    <property type="match status" value="1"/>
</dbReference>
<dbReference type="Pfam" id="PF00091">
    <property type="entry name" value="Tubulin"/>
    <property type="match status" value="1"/>
</dbReference>
<dbReference type="InterPro" id="IPR018316">
    <property type="entry name" value="Tubulin/FtsZ_2-layer-sand-dom"/>
</dbReference>
<dbReference type="PROSITE" id="PS01135">
    <property type="entry name" value="FTSZ_2"/>
    <property type="match status" value="1"/>
</dbReference>
<dbReference type="GO" id="GO:0051258">
    <property type="term" value="P:protein polymerization"/>
    <property type="evidence" value="ECO:0007669"/>
    <property type="project" value="UniProtKB-UniRule"/>
</dbReference>
<dbReference type="SMART" id="SM00865">
    <property type="entry name" value="Tubulin_C"/>
    <property type="match status" value="1"/>
</dbReference>
<evidence type="ECO:0000256" key="5">
    <source>
        <dbReference type="NCBIfam" id="TIGR00065"/>
    </source>
</evidence>
<keyword evidence="4" id="KW-0963">Cytoplasm</keyword>
<dbReference type="SMART" id="SM00864">
    <property type="entry name" value="Tubulin"/>
    <property type="match status" value="1"/>
</dbReference>
<dbReference type="SUPFAM" id="SSF55307">
    <property type="entry name" value="Tubulin C-terminal domain-like"/>
    <property type="match status" value="1"/>
</dbReference>